<organism evidence="1 2">
    <name type="scientific">Sphaeroforma arctica JP610</name>
    <dbReference type="NCBI Taxonomy" id="667725"/>
    <lineage>
        <taxon>Eukaryota</taxon>
        <taxon>Ichthyosporea</taxon>
        <taxon>Ichthyophonida</taxon>
        <taxon>Sphaeroforma</taxon>
    </lineage>
</organism>
<dbReference type="InterPro" id="IPR051207">
    <property type="entry name" value="ComplexI_NDUFA9_subunit"/>
</dbReference>
<dbReference type="eggNOG" id="KOG2865">
    <property type="taxonomic scope" value="Eukaryota"/>
</dbReference>
<dbReference type="EMBL" id="KQ242035">
    <property type="protein sequence ID" value="KNC81412.1"/>
    <property type="molecule type" value="Genomic_DNA"/>
</dbReference>
<evidence type="ECO:0000313" key="2">
    <source>
        <dbReference type="Proteomes" id="UP000054560"/>
    </source>
</evidence>
<dbReference type="GO" id="GO:0044877">
    <property type="term" value="F:protein-containing complex binding"/>
    <property type="evidence" value="ECO:0007669"/>
    <property type="project" value="TreeGrafter"/>
</dbReference>
<accession>A0A0L0FX53</accession>
<dbReference type="PANTHER" id="PTHR12126:SF11">
    <property type="entry name" value="NADH DEHYDROGENASE [UBIQUINONE] 1 ALPHA SUBCOMPLEX SUBUNIT 9, MITOCHONDRIAL"/>
    <property type="match status" value="1"/>
</dbReference>
<gene>
    <name evidence="1" type="ORF">SARC_06253</name>
</gene>
<evidence type="ECO:0000313" key="1">
    <source>
        <dbReference type="EMBL" id="KNC81412.1"/>
    </source>
</evidence>
<proteinExistence type="predicted"/>
<dbReference type="CDD" id="cd05271">
    <property type="entry name" value="NDUFA9_like_SDR_a"/>
    <property type="match status" value="1"/>
</dbReference>
<reference evidence="1 2" key="1">
    <citation type="submission" date="2011-02" db="EMBL/GenBank/DDBJ databases">
        <title>The Genome Sequence of Sphaeroforma arctica JP610.</title>
        <authorList>
            <consortium name="The Broad Institute Genome Sequencing Platform"/>
            <person name="Russ C."/>
            <person name="Cuomo C."/>
            <person name="Young S.K."/>
            <person name="Zeng Q."/>
            <person name="Gargeya S."/>
            <person name="Alvarado L."/>
            <person name="Berlin A."/>
            <person name="Chapman S.B."/>
            <person name="Chen Z."/>
            <person name="Freedman E."/>
            <person name="Gellesch M."/>
            <person name="Goldberg J."/>
            <person name="Griggs A."/>
            <person name="Gujja S."/>
            <person name="Heilman E."/>
            <person name="Heiman D."/>
            <person name="Howarth C."/>
            <person name="Mehta T."/>
            <person name="Neiman D."/>
            <person name="Pearson M."/>
            <person name="Roberts A."/>
            <person name="Saif S."/>
            <person name="Shea T."/>
            <person name="Shenoy N."/>
            <person name="Sisk P."/>
            <person name="Stolte C."/>
            <person name="Sykes S."/>
            <person name="White J."/>
            <person name="Yandava C."/>
            <person name="Burger G."/>
            <person name="Gray M.W."/>
            <person name="Holland P.W.H."/>
            <person name="King N."/>
            <person name="Lang F.B.F."/>
            <person name="Roger A.J."/>
            <person name="Ruiz-Trillo I."/>
            <person name="Haas B."/>
            <person name="Nusbaum C."/>
            <person name="Birren B."/>
        </authorList>
    </citation>
    <scope>NUCLEOTIDE SEQUENCE [LARGE SCALE GENOMIC DNA]</scope>
    <source>
        <strain evidence="1 2">JP610</strain>
    </source>
</reference>
<sequence length="265" mass="29844">MKDKDSLREAMKYSDVVYNLTGSHLESKNFSFTDIHATAAESVAEVASELGVKRLIQMSCVSADASSPSKFLQSRADGEQRVRAAFPDATIVRTSDVFGPEDRLFRKWQMRKMLPGGIPIANKDAVKWPVYSHDVGRGLANLVEDPHAVGNTYEFVGPEAWRLENLLKYMLRVTKEEVNVYELNQKYFQMLAGLIEKYPLHEPFLNKDEVIRESLSDVLEGHPGLIDVEVEPTPLGKVAISFLRTYRRHAVFDDVITTAELRGAV</sequence>
<protein>
    <submittedName>
        <fullName evidence="1">Uncharacterized protein</fullName>
    </submittedName>
</protein>
<dbReference type="OrthoDB" id="275457at2759"/>
<dbReference type="AlphaFoldDB" id="A0A0L0FX53"/>
<dbReference type="RefSeq" id="XP_014155314.1">
    <property type="nucleotide sequence ID" value="XM_014299839.1"/>
</dbReference>
<dbReference type="SUPFAM" id="SSF51735">
    <property type="entry name" value="NAD(P)-binding Rossmann-fold domains"/>
    <property type="match status" value="1"/>
</dbReference>
<dbReference type="Gene3D" id="3.40.50.720">
    <property type="entry name" value="NAD(P)-binding Rossmann-like Domain"/>
    <property type="match status" value="1"/>
</dbReference>
<dbReference type="GeneID" id="25906757"/>
<name>A0A0L0FX53_9EUKA</name>
<dbReference type="GO" id="GO:0005739">
    <property type="term" value="C:mitochondrion"/>
    <property type="evidence" value="ECO:0007669"/>
    <property type="project" value="TreeGrafter"/>
</dbReference>
<dbReference type="InterPro" id="IPR036291">
    <property type="entry name" value="NAD(P)-bd_dom_sf"/>
</dbReference>
<dbReference type="STRING" id="667725.A0A0L0FX53"/>
<keyword evidence="2" id="KW-1185">Reference proteome</keyword>
<dbReference type="Proteomes" id="UP000054560">
    <property type="component" value="Unassembled WGS sequence"/>
</dbReference>
<dbReference type="PANTHER" id="PTHR12126">
    <property type="entry name" value="NADH-UBIQUINONE OXIDOREDUCTASE 39 KDA SUBUNIT-RELATED"/>
    <property type="match status" value="1"/>
</dbReference>